<comment type="caution">
    <text evidence="3">Lacks conserved residue(s) required for the propagation of feature annotation.</text>
</comment>
<dbReference type="Pfam" id="PF04127">
    <property type="entry name" value="DFP"/>
    <property type="match status" value="1"/>
</dbReference>
<accession>A0A1H5YQ35</accession>
<dbReference type="SUPFAM" id="SSF102645">
    <property type="entry name" value="CoaB-like"/>
    <property type="match status" value="1"/>
</dbReference>
<dbReference type="PANTHER" id="PTHR14359:SF6">
    <property type="entry name" value="PHOSPHOPANTOTHENOYLCYSTEINE DECARBOXYLASE"/>
    <property type="match status" value="1"/>
</dbReference>
<dbReference type="InterPro" id="IPR007085">
    <property type="entry name" value="DNA/pantothenate-metab_flavo_C"/>
</dbReference>
<feature type="region of interest" description="Phosphopantothenoylcysteine decarboxylase" evidence="3">
    <location>
        <begin position="1"/>
        <end position="183"/>
    </location>
</feature>
<dbReference type="AlphaFoldDB" id="A0A1H5YQ35"/>
<dbReference type="GeneID" id="39858888"/>
<reference evidence="7 8" key="1">
    <citation type="submission" date="2016-10" db="EMBL/GenBank/DDBJ databases">
        <authorList>
            <person name="de Groot N.N."/>
        </authorList>
    </citation>
    <scope>NUCLEOTIDE SEQUENCE [LARGE SCALE GENOMIC DNA]</scope>
    <source>
        <strain evidence="7 8">CGMCC 1.10331</strain>
    </source>
</reference>
<dbReference type="EC" id="6.3.2.5" evidence="3"/>
<dbReference type="InterPro" id="IPR036551">
    <property type="entry name" value="Flavin_trans-like"/>
</dbReference>
<comment type="catalytic activity">
    <reaction evidence="3">
        <text>N-[(R)-4-phosphopantothenoyl]-L-cysteine + H(+) = (R)-4'-phosphopantetheine + CO2</text>
        <dbReference type="Rhea" id="RHEA:16793"/>
        <dbReference type="ChEBI" id="CHEBI:15378"/>
        <dbReference type="ChEBI" id="CHEBI:16526"/>
        <dbReference type="ChEBI" id="CHEBI:59458"/>
        <dbReference type="ChEBI" id="CHEBI:61723"/>
        <dbReference type="EC" id="4.1.1.36"/>
    </reaction>
</comment>
<dbReference type="Proteomes" id="UP000296733">
    <property type="component" value="Chromosome"/>
</dbReference>
<dbReference type="KEGG" id="hlm:DV707_12305"/>
<comment type="function">
    <text evidence="3">Catalyzes two sequential steps in the biosynthesis of coenzyme A. In the first step cysteine is conjugated to 4'-phosphopantothenate to form 4-phosphopantothenoylcysteine. In the second step the latter compound is decarboxylated to form 4'-phosphopantotheine.</text>
</comment>
<sequence>MLDGVNVALGVSGSIAAVKVVELAHELRRQGAAVRGVMTESAQGIVHPWAVEFATGNDVVTELTGSVEHVELCGREGWADVLLLAPATANTVGKIAGAVDDTPVTTCATTALGADLPVVVAPAMHEPMYDHPGVLDAIERVESWGVDFVDPRIEEGKAKIATEAAIVTAVARATTEQSLAGRRVVVTSGATAESIDPVRIITNRASGKTGRAVARACRVRGADVTLVHDGGDVHYAETVTVESAAEMREAVLDAVGGDRGGDGSDEGDAPAADALVSAAAISDYTVERADEKLRSGESRTLDLEPTPKLIDGVREAYPDLPIVGFKAETSGDDGEMIEAARGILTRSDLAFVVANDASVMGDDETRTLFVDAAESVEFAGTKAELGGEIANRLATTLRD</sequence>
<gene>
    <name evidence="3 6" type="primary">coaBC</name>
    <name evidence="6" type="ORF">DV707_12305</name>
    <name evidence="7" type="ORF">SAMN04488133_1671</name>
</gene>
<dbReference type="InterPro" id="IPR035929">
    <property type="entry name" value="CoaB-like_sf"/>
</dbReference>
<feature type="binding site" evidence="3">
    <location>
        <position position="283"/>
    </location>
    <ligand>
        <name>CTP</name>
        <dbReference type="ChEBI" id="CHEBI:37563"/>
    </ligand>
</feature>
<dbReference type="InterPro" id="IPR003382">
    <property type="entry name" value="Flavoprotein"/>
</dbReference>
<comment type="similarity">
    <text evidence="3">In the C-terminal section; belongs to the PPC synthetase family.</text>
</comment>
<name>A0A1H5YQ35_9EURY</name>
<dbReference type="EC" id="4.1.1.36" evidence="3"/>
<feature type="binding site" evidence="3">
    <location>
        <position position="292"/>
    </location>
    <ligand>
        <name>CTP</name>
        <dbReference type="ChEBI" id="CHEBI:37563"/>
    </ligand>
</feature>
<evidence type="ECO:0000259" key="4">
    <source>
        <dbReference type="Pfam" id="PF02441"/>
    </source>
</evidence>
<dbReference type="Gene3D" id="3.40.50.1950">
    <property type="entry name" value="Flavin prenyltransferase-like"/>
    <property type="match status" value="1"/>
</dbReference>
<comment type="pathway">
    <text evidence="3">Cofactor biosynthesis; coenzyme A biosynthesis.</text>
</comment>
<keyword evidence="1 3" id="KW-0210">Decarboxylase</keyword>
<keyword evidence="3" id="KW-0285">Flavoprotein</keyword>
<keyword evidence="3" id="KW-0460">Magnesium</keyword>
<dbReference type="GO" id="GO:0010181">
    <property type="term" value="F:FMN binding"/>
    <property type="evidence" value="ECO:0007669"/>
    <property type="project" value="UniProtKB-UniRule"/>
</dbReference>
<keyword evidence="3" id="KW-0288">FMN</keyword>
<evidence type="ECO:0000259" key="5">
    <source>
        <dbReference type="Pfam" id="PF04127"/>
    </source>
</evidence>
<keyword evidence="3 7" id="KW-0436">Ligase</keyword>
<dbReference type="GO" id="GO:0015937">
    <property type="term" value="P:coenzyme A biosynthetic process"/>
    <property type="evidence" value="ECO:0007669"/>
    <property type="project" value="UniProtKB-UniRule"/>
</dbReference>
<dbReference type="SUPFAM" id="SSF52507">
    <property type="entry name" value="Homo-oligomeric flavin-containing Cys decarboxylases, HFCD"/>
    <property type="match status" value="1"/>
</dbReference>
<feature type="domain" description="DNA/pantothenate metabolism flavoprotein C-terminal" evidence="5">
    <location>
        <begin position="179"/>
        <end position="394"/>
    </location>
</feature>
<feature type="region of interest" description="Phosphopantothenate--cysteine ligase" evidence="3">
    <location>
        <begin position="184"/>
        <end position="399"/>
    </location>
</feature>
<dbReference type="GO" id="GO:0046872">
    <property type="term" value="F:metal ion binding"/>
    <property type="evidence" value="ECO:0007669"/>
    <property type="project" value="UniProtKB-KW"/>
</dbReference>
<dbReference type="PANTHER" id="PTHR14359">
    <property type="entry name" value="HOMO-OLIGOMERIC FLAVIN CONTAINING CYS DECARBOXYLASE FAMILY"/>
    <property type="match status" value="1"/>
</dbReference>
<evidence type="ECO:0000256" key="3">
    <source>
        <dbReference type="HAMAP-Rule" id="MF_02225"/>
    </source>
</evidence>
<dbReference type="OrthoDB" id="10536at2157"/>
<evidence type="ECO:0000256" key="1">
    <source>
        <dbReference type="ARBA" id="ARBA00022793"/>
    </source>
</evidence>
<organism evidence="7 8">
    <name type="scientific">Halobellus limi</name>
    <dbReference type="NCBI Taxonomy" id="699433"/>
    <lineage>
        <taxon>Archaea</taxon>
        <taxon>Methanobacteriati</taxon>
        <taxon>Methanobacteriota</taxon>
        <taxon>Stenosarchaea group</taxon>
        <taxon>Halobacteria</taxon>
        <taxon>Halobacteriales</taxon>
        <taxon>Haloferacaceae</taxon>
        <taxon>Halobellus</taxon>
    </lineage>
</organism>
<dbReference type="HAMAP" id="MF_02225">
    <property type="entry name" value="CoaBC"/>
    <property type="match status" value="1"/>
</dbReference>
<keyword evidence="3" id="KW-0511">Multifunctional enzyme</keyword>
<comment type="cofactor">
    <cofactor evidence="3">
        <name>Mg(2+)</name>
        <dbReference type="ChEBI" id="CHEBI:18420"/>
    </cofactor>
</comment>
<dbReference type="Pfam" id="PF02441">
    <property type="entry name" value="Flavoprotein"/>
    <property type="match status" value="1"/>
</dbReference>
<dbReference type="GO" id="GO:0004633">
    <property type="term" value="F:phosphopantothenoylcysteine decarboxylase activity"/>
    <property type="evidence" value="ECO:0007669"/>
    <property type="project" value="UniProtKB-UniRule"/>
</dbReference>
<keyword evidence="3" id="KW-0479">Metal-binding</keyword>
<keyword evidence="2 3" id="KW-0456">Lyase</keyword>
<dbReference type="EMBL" id="CP031311">
    <property type="protein sequence ID" value="QCC48382.1"/>
    <property type="molecule type" value="Genomic_DNA"/>
</dbReference>
<proteinExistence type="inferred from homology"/>
<comment type="catalytic activity">
    <reaction evidence="3">
        <text>(R)-4'-phosphopantothenate + L-cysteine + CTP = N-[(R)-4-phosphopantothenoyl]-L-cysteine + CMP + diphosphate + H(+)</text>
        <dbReference type="Rhea" id="RHEA:19397"/>
        <dbReference type="ChEBI" id="CHEBI:10986"/>
        <dbReference type="ChEBI" id="CHEBI:15378"/>
        <dbReference type="ChEBI" id="CHEBI:33019"/>
        <dbReference type="ChEBI" id="CHEBI:35235"/>
        <dbReference type="ChEBI" id="CHEBI:37563"/>
        <dbReference type="ChEBI" id="CHEBI:59458"/>
        <dbReference type="ChEBI" id="CHEBI:60377"/>
        <dbReference type="EC" id="6.3.2.5"/>
    </reaction>
</comment>
<evidence type="ECO:0000313" key="8">
    <source>
        <dbReference type="Proteomes" id="UP000236740"/>
    </source>
</evidence>
<reference evidence="6 9" key="2">
    <citation type="journal article" date="2019" name="Nat. Commun.">
        <title>A new type of DNA phosphorothioation-based antiviral system in archaea.</title>
        <authorList>
            <person name="Xiong L."/>
            <person name="Liu S."/>
            <person name="Chen S."/>
            <person name="Xiao Y."/>
            <person name="Zhu B."/>
            <person name="Gao Y."/>
            <person name="Zhang Y."/>
            <person name="Chen B."/>
            <person name="Luo J."/>
            <person name="Deng Z."/>
            <person name="Chen X."/>
            <person name="Wang L."/>
            <person name="Chen S."/>
        </authorList>
    </citation>
    <scope>NUCLEOTIDE SEQUENCE [LARGE SCALE GENOMIC DNA]</scope>
    <source>
        <strain evidence="6 9">CGMCC 1.10331</strain>
    </source>
</reference>
<comment type="similarity">
    <text evidence="3">In the N-terminal section; belongs to the HFCD (homo-oligomeric flavin containing Cys decarboxylase) superfamily.</text>
</comment>
<dbReference type="UniPathway" id="UPA00241"/>
<dbReference type="GO" id="GO:0015941">
    <property type="term" value="P:pantothenate catabolic process"/>
    <property type="evidence" value="ECO:0007669"/>
    <property type="project" value="InterPro"/>
</dbReference>
<dbReference type="RefSeq" id="WP_103991417.1">
    <property type="nucleotide sequence ID" value="NZ_CP031311.1"/>
</dbReference>
<evidence type="ECO:0000256" key="2">
    <source>
        <dbReference type="ARBA" id="ARBA00023239"/>
    </source>
</evidence>
<dbReference type="Proteomes" id="UP000236740">
    <property type="component" value="Unassembled WGS sequence"/>
</dbReference>
<evidence type="ECO:0000313" key="9">
    <source>
        <dbReference type="Proteomes" id="UP000296733"/>
    </source>
</evidence>
<evidence type="ECO:0000313" key="7">
    <source>
        <dbReference type="EMBL" id="SEG25900.1"/>
    </source>
</evidence>
<dbReference type="EMBL" id="FNVN01000002">
    <property type="protein sequence ID" value="SEG25900.1"/>
    <property type="molecule type" value="Genomic_DNA"/>
</dbReference>
<dbReference type="GO" id="GO:0004632">
    <property type="term" value="F:phosphopantothenate--cysteine ligase activity"/>
    <property type="evidence" value="ECO:0007669"/>
    <property type="project" value="UniProtKB-UniRule"/>
</dbReference>
<keyword evidence="8" id="KW-1185">Reference proteome</keyword>
<dbReference type="Gene3D" id="3.40.50.10300">
    <property type="entry name" value="CoaB-like"/>
    <property type="match status" value="1"/>
</dbReference>
<protein>
    <recommendedName>
        <fullName evidence="3">Coenzyme A biosynthesis bifunctional protein CoaBC</fullName>
    </recommendedName>
    <alternativeName>
        <fullName evidence="3">DNA/pantothenate metabolism flavoprotein</fullName>
    </alternativeName>
    <alternativeName>
        <fullName evidence="3">Phosphopantothenoylcysteine synthetase/decarboxylase</fullName>
        <shortName evidence="3">PPCS-PPCDC</shortName>
    </alternativeName>
    <domain>
        <recommendedName>
            <fullName evidence="3">Phosphopantothenoylcysteine decarboxylase</fullName>
            <shortName evidence="3">PPC decarboxylase</shortName>
            <shortName evidence="3">PPC-DC</shortName>
            <ecNumber evidence="3">4.1.1.36</ecNumber>
        </recommendedName>
        <alternativeName>
            <fullName evidence="3">CoaC</fullName>
        </alternativeName>
    </domain>
    <domain>
        <recommendedName>
            <fullName evidence="3">Phosphopantothenate--cysteine ligase</fullName>
            <ecNumber evidence="3">6.3.2.5</ecNumber>
        </recommendedName>
        <alternativeName>
            <fullName evidence="3">CoaB</fullName>
        </alternativeName>
        <alternativeName>
            <fullName evidence="3">Phosphopantothenoylcysteine synthetase</fullName>
            <shortName evidence="3">PPC synthetase</shortName>
            <shortName evidence="3">PPC-S</shortName>
        </alternativeName>
    </domain>
</protein>
<evidence type="ECO:0000313" key="6">
    <source>
        <dbReference type="EMBL" id="QCC48382.1"/>
    </source>
</evidence>
<feature type="binding site" evidence="3">
    <location>
        <position position="325"/>
    </location>
    <ligand>
        <name>CTP</name>
        <dbReference type="ChEBI" id="CHEBI:37563"/>
    </ligand>
</feature>
<dbReference type="InterPro" id="IPR005252">
    <property type="entry name" value="CoaBC"/>
</dbReference>
<dbReference type="NCBIfam" id="TIGR00521">
    <property type="entry name" value="coaBC_dfp"/>
    <property type="match status" value="1"/>
</dbReference>
<feature type="domain" description="Flavoprotein" evidence="4">
    <location>
        <begin position="6"/>
        <end position="170"/>
    </location>
</feature>
<comment type="cofactor">
    <cofactor evidence="3">
        <name>FMN</name>
        <dbReference type="ChEBI" id="CHEBI:58210"/>
    </cofactor>
    <text evidence="3">Binds 1 FMN per subunit.</text>
</comment>
<dbReference type="GO" id="GO:0071513">
    <property type="term" value="C:phosphopantothenoylcysteine decarboxylase complex"/>
    <property type="evidence" value="ECO:0007669"/>
    <property type="project" value="TreeGrafter"/>
</dbReference>